<dbReference type="AlphaFoldDB" id="A0A249SP68"/>
<dbReference type="CDD" id="cd04301">
    <property type="entry name" value="NAT_SF"/>
    <property type="match status" value="1"/>
</dbReference>
<dbReference type="InterPro" id="IPR016181">
    <property type="entry name" value="Acyl_CoA_acyltransferase"/>
</dbReference>
<dbReference type="PANTHER" id="PTHR39173">
    <property type="entry name" value="ACETYLTRANSFERASE"/>
    <property type="match status" value="1"/>
</dbReference>
<dbReference type="KEGG" id="mchc:CK556_03610"/>
<organism evidence="2 3">
    <name type="scientific">Mesoplasma chauliocola</name>
    <dbReference type="NCBI Taxonomy" id="216427"/>
    <lineage>
        <taxon>Bacteria</taxon>
        <taxon>Bacillati</taxon>
        <taxon>Mycoplasmatota</taxon>
        <taxon>Mollicutes</taxon>
        <taxon>Entomoplasmatales</taxon>
        <taxon>Entomoplasmataceae</taxon>
        <taxon>Mesoplasma</taxon>
    </lineage>
</organism>
<dbReference type="PROSITE" id="PS51186">
    <property type="entry name" value="GNAT"/>
    <property type="match status" value="1"/>
</dbReference>
<dbReference type="GO" id="GO:0016747">
    <property type="term" value="F:acyltransferase activity, transferring groups other than amino-acyl groups"/>
    <property type="evidence" value="ECO:0007669"/>
    <property type="project" value="InterPro"/>
</dbReference>
<evidence type="ECO:0000313" key="2">
    <source>
        <dbReference type="EMBL" id="ASZ09412.1"/>
    </source>
</evidence>
<accession>A0A249SP68</accession>
<feature type="domain" description="N-acetyltransferase" evidence="1">
    <location>
        <begin position="21"/>
        <end position="170"/>
    </location>
</feature>
<dbReference type="SUPFAM" id="SSF55729">
    <property type="entry name" value="Acyl-CoA N-acyltransferases (Nat)"/>
    <property type="match status" value="1"/>
</dbReference>
<dbReference type="PANTHER" id="PTHR39173:SF1">
    <property type="entry name" value="ACETYLTRANSFERASE"/>
    <property type="match status" value="1"/>
</dbReference>
<dbReference type="InterPro" id="IPR000182">
    <property type="entry name" value="GNAT_dom"/>
</dbReference>
<dbReference type="Pfam" id="PF13302">
    <property type="entry name" value="Acetyltransf_3"/>
    <property type="match status" value="1"/>
</dbReference>
<dbReference type="Gene3D" id="3.40.630.30">
    <property type="match status" value="1"/>
</dbReference>
<proteinExistence type="predicted"/>
<sequence length="170" mass="19484">MEIKIIKPSLKNKNAILKALKNFMQYPEEIEDKIQGSSDILSFQTVEEWIDFVKEGVGFPGWMPFKQYIAINNQNEVIGFINLRLELNENLLNFGGHIGYGVAPRYRNMGLATEMLAQTLKIAKKEGIKEILITCLDTNPASEKVILKNGGVYENSIENENKIFKRFWIK</sequence>
<dbReference type="RefSeq" id="WP_027875518.1">
    <property type="nucleotide sequence ID" value="NZ_CP023173.1"/>
</dbReference>
<keyword evidence="2" id="KW-0808">Transferase</keyword>
<evidence type="ECO:0000259" key="1">
    <source>
        <dbReference type="PROSITE" id="PS51186"/>
    </source>
</evidence>
<gene>
    <name evidence="2" type="ORF">CK556_03610</name>
</gene>
<reference evidence="2 3" key="1">
    <citation type="submission" date="2017-08" db="EMBL/GenBank/DDBJ databases">
        <title>Complete Genome Sequence of Mesoplasma chauliocola.</title>
        <authorList>
            <person name="Knight T.F.Jr."/>
            <person name="Citino T."/>
        </authorList>
    </citation>
    <scope>NUCLEOTIDE SEQUENCE [LARGE SCALE GENOMIC DNA]</scope>
    <source>
        <strain evidence="2 3">CHPA-2</strain>
    </source>
</reference>
<protein>
    <submittedName>
        <fullName evidence="2">GNAT family N-acetyltransferase</fullName>
    </submittedName>
</protein>
<name>A0A249SP68_9MOLU</name>
<dbReference type="STRING" id="1336232.GCA_000518825_01103"/>
<keyword evidence="3" id="KW-1185">Reference proteome</keyword>
<evidence type="ECO:0000313" key="3">
    <source>
        <dbReference type="Proteomes" id="UP000232229"/>
    </source>
</evidence>
<dbReference type="Proteomes" id="UP000232229">
    <property type="component" value="Chromosome"/>
</dbReference>
<dbReference type="EMBL" id="CP023173">
    <property type="protein sequence ID" value="ASZ09412.1"/>
    <property type="molecule type" value="Genomic_DNA"/>
</dbReference>